<sequence length="249" mass="27731">DDAVSSRLASQKASLDRAYSRDVAQRVEMERGGRLARLEETRQALILLQDRVRESTLASADALSLTRISRALHALEEVATRDGIPFAEELDILRRSIPTPSNGPGKVDVMHAVLDTMDPLTAHTGLPTADSLTRRFTDVSKEIRRTILVPENGGFFAHLVSRVLSPLLLLTSSTDGRGKGDPETILARAEEYMSPVGGINVEMAARELNQLDGWHRQIARDWVDQVRKWAEMRQALEVLEAETFLRTLQ</sequence>
<accession>A0A4P9Y5T5</accession>
<comment type="subunit">
    <text evidence="10">Component of the mitochondrial contact site and cristae organizing system (MICOS) complex.</text>
</comment>
<evidence type="ECO:0000256" key="7">
    <source>
        <dbReference type="ARBA" id="ARBA00023128"/>
    </source>
</evidence>
<evidence type="ECO:0000256" key="5">
    <source>
        <dbReference type="ARBA" id="ARBA00022792"/>
    </source>
</evidence>
<comment type="similarity">
    <text evidence="2 10">Belongs to the MICOS complex subunit Mic60 family.</text>
</comment>
<reference evidence="12" key="1">
    <citation type="journal article" date="2018" name="Nat. Microbiol.">
        <title>Leveraging single-cell genomics to expand the fungal tree of life.</title>
        <authorList>
            <person name="Ahrendt S.R."/>
            <person name="Quandt C.A."/>
            <person name="Ciobanu D."/>
            <person name="Clum A."/>
            <person name="Salamov A."/>
            <person name="Andreopoulos B."/>
            <person name="Cheng J.F."/>
            <person name="Woyke T."/>
            <person name="Pelin A."/>
            <person name="Henrissat B."/>
            <person name="Reynolds N.K."/>
            <person name="Benny G.L."/>
            <person name="Smith M.E."/>
            <person name="James T.Y."/>
            <person name="Grigoriev I.V."/>
        </authorList>
    </citation>
    <scope>NUCLEOTIDE SEQUENCE [LARGE SCALE GENOMIC DNA]</scope>
</reference>
<keyword evidence="12" id="KW-1185">Reference proteome</keyword>
<keyword evidence="4 10" id="KW-0812">Transmembrane</keyword>
<keyword evidence="8" id="KW-0472">Membrane</keyword>
<keyword evidence="7 10" id="KW-0496">Mitochondrion</keyword>
<evidence type="ECO:0000256" key="2">
    <source>
        <dbReference type="ARBA" id="ARBA00010877"/>
    </source>
</evidence>
<dbReference type="OrthoDB" id="10261039at2759"/>
<dbReference type="EMBL" id="KZ987855">
    <property type="protein sequence ID" value="RKP14295.1"/>
    <property type="molecule type" value="Genomic_DNA"/>
</dbReference>
<dbReference type="Pfam" id="PF09731">
    <property type="entry name" value="Mitofilin"/>
    <property type="match status" value="1"/>
</dbReference>
<dbReference type="Proteomes" id="UP000267251">
    <property type="component" value="Unassembled WGS sequence"/>
</dbReference>
<comment type="subcellular location">
    <subcellularLocation>
        <location evidence="1 10">Mitochondrion inner membrane</location>
        <topology evidence="1 10">Single-pass membrane protein</topology>
    </subcellularLocation>
</comment>
<dbReference type="PANTHER" id="PTHR15415:SF7">
    <property type="entry name" value="MICOS COMPLEX SUBUNIT MIC60"/>
    <property type="match status" value="1"/>
</dbReference>
<protein>
    <recommendedName>
        <fullName evidence="3 10">MICOS complex subunit MIC60</fullName>
    </recommendedName>
    <alternativeName>
        <fullName evidence="10">Mitofilin</fullName>
    </alternativeName>
</protein>
<evidence type="ECO:0000256" key="8">
    <source>
        <dbReference type="ARBA" id="ARBA00023136"/>
    </source>
</evidence>
<comment type="function">
    <text evidence="9">Component of the MICOS complex, a large protein complex of the mitochondrial inner membrane that plays crucial roles in the maintenance of crista junctions, inner membrane architecture, and formation of contact sites to the outer membrane. Plays a role in keeping cristae membranes connected to the inner boundary membrane. Also promotes protein import via the mitochondrial intermembrane space assembly (MIA) pathway.</text>
</comment>
<evidence type="ECO:0000256" key="1">
    <source>
        <dbReference type="ARBA" id="ARBA00004434"/>
    </source>
</evidence>
<evidence type="ECO:0000256" key="3">
    <source>
        <dbReference type="ARBA" id="ARBA00018116"/>
    </source>
</evidence>
<dbReference type="AlphaFoldDB" id="A0A4P9Y5T5"/>
<evidence type="ECO:0000313" key="12">
    <source>
        <dbReference type="Proteomes" id="UP000267251"/>
    </source>
</evidence>
<evidence type="ECO:0000256" key="6">
    <source>
        <dbReference type="ARBA" id="ARBA00022989"/>
    </source>
</evidence>
<feature type="non-terminal residue" evidence="11">
    <location>
        <position position="249"/>
    </location>
</feature>
<proteinExistence type="inferred from homology"/>
<evidence type="ECO:0000313" key="11">
    <source>
        <dbReference type="EMBL" id="RKP14295.1"/>
    </source>
</evidence>
<name>A0A4P9Y5T5_9FUNG</name>
<evidence type="ECO:0000256" key="9">
    <source>
        <dbReference type="ARBA" id="ARBA00025571"/>
    </source>
</evidence>
<evidence type="ECO:0000256" key="10">
    <source>
        <dbReference type="RuleBase" id="RU363000"/>
    </source>
</evidence>
<evidence type="ECO:0000256" key="4">
    <source>
        <dbReference type="ARBA" id="ARBA00022692"/>
    </source>
</evidence>
<gene>
    <name evidence="11" type="ORF">BJ684DRAFT_365</name>
</gene>
<dbReference type="GO" id="GO:0061617">
    <property type="term" value="C:MICOS complex"/>
    <property type="evidence" value="ECO:0007669"/>
    <property type="project" value="TreeGrafter"/>
</dbReference>
<organism evidence="11 12">
    <name type="scientific">Piptocephalis cylindrospora</name>
    <dbReference type="NCBI Taxonomy" id="1907219"/>
    <lineage>
        <taxon>Eukaryota</taxon>
        <taxon>Fungi</taxon>
        <taxon>Fungi incertae sedis</taxon>
        <taxon>Zoopagomycota</taxon>
        <taxon>Zoopagomycotina</taxon>
        <taxon>Zoopagomycetes</taxon>
        <taxon>Zoopagales</taxon>
        <taxon>Piptocephalidaceae</taxon>
        <taxon>Piptocephalis</taxon>
    </lineage>
</organism>
<dbReference type="GO" id="GO:0042407">
    <property type="term" value="P:cristae formation"/>
    <property type="evidence" value="ECO:0007669"/>
    <property type="project" value="TreeGrafter"/>
</dbReference>
<keyword evidence="5 10" id="KW-0999">Mitochondrion inner membrane</keyword>
<dbReference type="InterPro" id="IPR019133">
    <property type="entry name" value="MIC60"/>
</dbReference>
<feature type="non-terminal residue" evidence="11">
    <location>
        <position position="1"/>
    </location>
</feature>
<keyword evidence="6" id="KW-1133">Transmembrane helix</keyword>
<dbReference type="PANTHER" id="PTHR15415">
    <property type="entry name" value="MITOFILIN"/>
    <property type="match status" value="1"/>
</dbReference>